<organism evidence="1 2">
    <name type="scientific">candidate division WWE3 bacterium RIFCSPLOWO2_01_FULL_39_13</name>
    <dbReference type="NCBI Taxonomy" id="1802624"/>
    <lineage>
        <taxon>Bacteria</taxon>
        <taxon>Katanobacteria</taxon>
    </lineage>
</organism>
<evidence type="ECO:0000313" key="1">
    <source>
        <dbReference type="EMBL" id="OGC51764.1"/>
    </source>
</evidence>
<dbReference type="AlphaFoldDB" id="A0A1F4V3I8"/>
<accession>A0A1F4V3I8</accession>
<proteinExistence type="predicted"/>
<reference evidence="1 2" key="1">
    <citation type="journal article" date="2016" name="Nat. Commun.">
        <title>Thousands of microbial genomes shed light on interconnected biogeochemical processes in an aquifer system.</title>
        <authorList>
            <person name="Anantharaman K."/>
            <person name="Brown C.T."/>
            <person name="Hug L.A."/>
            <person name="Sharon I."/>
            <person name="Castelle C.J."/>
            <person name="Probst A.J."/>
            <person name="Thomas B.C."/>
            <person name="Singh A."/>
            <person name="Wilkins M.J."/>
            <person name="Karaoz U."/>
            <person name="Brodie E.L."/>
            <person name="Williams K.H."/>
            <person name="Hubbard S.S."/>
            <person name="Banfield J.F."/>
        </authorList>
    </citation>
    <scope>NUCLEOTIDE SEQUENCE [LARGE SCALE GENOMIC DNA]</scope>
</reference>
<dbReference type="EMBL" id="MEVH01000014">
    <property type="protein sequence ID" value="OGC51764.1"/>
    <property type="molecule type" value="Genomic_DNA"/>
</dbReference>
<gene>
    <name evidence="1" type="ORF">A2982_00580</name>
</gene>
<name>A0A1F4V3I8_UNCKA</name>
<dbReference type="Proteomes" id="UP000178771">
    <property type="component" value="Unassembled WGS sequence"/>
</dbReference>
<protein>
    <submittedName>
        <fullName evidence="1">Uncharacterized protein</fullName>
    </submittedName>
</protein>
<comment type="caution">
    <text evidence="1">The sequence shown here is derived from an EMBL/GenBank/DDBJ whole genome shotgun (WGS) entry which is preliminary data.</text>
</comment>
<sequence length="233" mass="27560">MDKKYLRKIRQLGLTGEQVRHAFVDGIQTMVETREKMGSDWKLGHDRYSIVDLERLIPESHRVFKDRSVFIFDAKYGYCVTKKDSKGIMRIYLDFPYRDKFDAGEASYLIHEIGHYITKNRSKKTKYERELEAIKLQLKFDNQVKNKDSRNYLRSLDFAEYVLGFYEFYTKWLGLEPITVTTIVNAILKFAYEDIGKIYKDETPLELGWYTVYGVCLAELLLNNTRCKPIPKL</sequence>
<evidence type="ECO:0000313" key="2">
    <source>
        <dbReference type="Proteomes" id="UP000178771"/>
    </source>
</evidence>